<dbReference type="SUPFAM" id="SSF49384">
    <property type="entry name" value="Carbohydrate-binding domain"/>
    <property type="match status" value="1"/>
</dbReference>
<evidence type="ECO:0000313" key="5">
    <source>
        <dbReference type="WBParaSite" id="MhA1_Contig343.frz3.gene25"/>
    </source>
</evidence>
<evidence type="ECO:0000256" key="1">
    <source>
        <dbReference type="SAM" id="MobiDB-lite"/>
    </source>
</evidence>
<feature type="domain" description="Carbohydrate binding" evidence="3">
    <location>
        <begin position="118"/>
        <end position="165"/>
    </location>
</feature>
<proteinExistence type="predicted"/>
<keyword evidence="2" id="KW-0732">Signal</keyword>
<dbReference type="WBParaSite" id="MhA1_Contig343.frz3.gene25">
    <property type="protein sequence ID" value="MhA1_Contig343.frz3.gene25"/>
    <property type="gene ID" value="MhA1_Contig343.frz3.gene25"/>
</dbReference>
<feature type="compositionally biased region" description="Acidic residues" evidence="1">
    <location>
        <begin position="42"/>
        <end position="57"/>
    </location>
</feature>
<feature type="signal peptide" evidence="2">
    <location>
        <begin position="1"/>
        <end position="20"/>
    </location>
</feature>
<evidence type="ECO:0000259" key="3">
    <source>
        <dbReference type="Pfam" id="PF09478"/>
    </source>
</evidence>
<protein>
    <submittedName>
        <fullName evidence="5">CBM49 domain-containing protein</fullName>
    </submittedName>
</protein>
<evidence type="ECO:0000313" key="4">
    <source>
        <dbReference type="Proteomes" id="UP000095281"/>
    </source>
</evidence>
<organism evidence="4 5">
    <name type="scientific">Meloidogyne hapla</name>
    <name type="common">Root-knot nematode worm</name>
    <dbReference type="NCBI Taxonomy" id="6305"/>
    <lineage>
        <taxon>Eukaryota</taxon>
        <taxon>Metazoa</taxon>
        <taxon>Ecdysozoa</taxon>
        <taxon>Nematoda</taxon>
        <taxon>Chromadorea</taxon>
        <taxon>Rhabditida</taxon>
        <taxon>Tylenchina</taxon>
        <taxon>Tylenchomorpha</taxon>
        <taxon>Tylenchoidea</taxon>
        <taxon>Meloidogynidae</taxon>
        <taxon>Meloidogyninae</taxon>
        <taxon>Meloidogyne</taxon>
    </lineage>
</organism>
<feature type="region of interest" description="Disordered" evidence="1">
    <location>
        <begin position="25"/>
        <end position="100"/>
    </location>
</feature>
<dbReference type="InterPro" id="IPR008965">
    <property type="entry name" value="CBM2/CBM3_carb-bd_dom_sf"/>
</dbReference>
<reference evidence="5" key="1">
    <citation type="submission" date="2016-11" db="UniProtKB">
        <authorList>
            <consortium name="WormBaseParasite"/>
        </authorList>
    </citation>
    <scope>IDENTIFICATION</scope>
</reference>
<sequence length="195" mass="20591">MSSFFYILLIAVSLITIANASSYPTGDDITKGPFKQPTSILPDEDDEECDCEDEDSTDAMPTSPRANGYPSAKGGPASTKGPPNNGGGSDNGGSSTVTGSVELRDKWGTGANCILVFKNNGNTKACGVKFELTLGKNQIIGSIWNVKKVSEKIYELPSYISLDAGVENRDVGIVVNGDPSSLPSIKILGQEECKY</sequence>
<dbReference type="Proteomes" id="UP000095281">
    <property type="component" value="Unplaced"/>
</dbReference>
<dbReference type="Pfam" id="PF09478">
    <property type="entry name" value="CBM49"/>
    <property type="match status" value="1"/>
</dbReference>
<keyword evidence="4" id="KW-1185">Reference proteome</keyword>
<evidence type="ECO:0000256" key="2">
    <source>
        <dbReference type="SAM" id="SignalP"/>
    </source>
</evidence>
<dbReference type="GO" id="GO:0030246">
    <property type="term" value="F:carbohydrate binding"/>
    <property type="evidence" value="ECO:0007669"/>
    <property type="project" value="InterPro"/>
</dbReference>
<feature type="chain" id="PRO_5009316024" evidence="2">
    <location>
        <begin position="21"/>
        <end position="195"/>
    </location>
</feature>
<dbReference type="InterPro" id="IPR019028">
    <property type="entry name" value="CBM_49"/>
</dbReference>
<name>A0A1I8BPH0_MELHA</name>
<dbReference type="AlphaFoldDB" id="A0A1I8BPH0"/>
<accession>A0A1I8BPH0</accession>